<name>A0A6F8PQ58_9GAMM</name>
<dbReference type="PIRSF" id="PIRSF004749">
    <property type="entry name" value="Pep_def"/>
    <property type="match status" value="1"/>
</dbReference>
<accession>A0A6F8PQ58</accession>
<dbReference type="EC" id="3.5.1.88" evidence="2"/>
<evidence type="ECO:0000256" key="2">
    <source>
        <dbReference type="HAMAP-Rule" id="MF_00163"/>
    </source>
</evidence>
<dbReference type="RefSeq" id="WP_173291994.1">
    <property type="nucleotide sequence ID" value="NZ_AP021888.1"/>
</dbReference>
<dbReference type="PANTHER" id="PTHR10458">
    <property type="entry name" value="PEPTIDE DEFORMYLASE"/>
    <property type="match status" value="1"/>
</dbReference>
<dbReference type="AlphaFoldDB" id="A0A6F8PQ58"/>
<dbReference type="Proteomes" id="UP000501466">
    <property type="component" value="Chromosome"/>
</dbReference>
<keyword evidence="2" id="KW-0479">Metal-binding</keyword>
<comment type="function">
    <text evidence="2">Removes the formyl group from the N-terminal Met of newly synthesized proteins. Requires at least a dipeptide for an efficient rate of reaction. N-terminal L-methionine is a prerequisite for activity but the enzyme has broad specificity at other positions.</text>
</comment>
<keyword evidence="2" id="KW-0408">Iron</keyword>
<evidence type="ECO:0000256" key="1">
    <source>
        <dbReference type="ARBA" id="ARBA00010759"/>
    </source>
</evidence>
<keyword evidence="2" id="KW-0648">Protein biosynthesis</keyword>
<feature type="binding site" evidence="2">
    <location>
        <position position="137"/>
    </location>
    <ligand>
        <name>Fe cation</name>
        <dbReference type="ChEBI" id="CHEBI:24875"/>
    </ligand>
</feature>
<feature type="binding site" evidence="2">
    <location>
        <position position="133"/>
    </location>
    <ligand>
        <name>Fe cation</name>
        <dbReference type="ChEBI" id="CHEBI:24875"/>
    </ligand>
</feature>
<feature type="binding site" evidence="2">
    <location>
        <position position="91"/>
    </location>
    <ligand>
        <name>Fe cation</name>
        <dbReference type="ChEBI" id="CHEBI:24875"/>
    </ligand>
</feature>
<evidence type="ECO:0000313" key="4">
    <source>
        <dbReference type="Proteomes" id="UP000501466"/>
    </source>
</evidence>
<protein>
    <recommendedName>
        <fullName evidence="2">Peptide deformylase</fullName>
        <shortName evidence="2">PDF</shortName>
        <ecNumber evidence="2">3.5.1.88</ecNumber>
    </recommendedName>
    <alternativeName>
        <fullName evidence="2">Polypeptide deformylase</fullName>
    </alternativeName>
</protein>
<dbReference type="Gene3D" id="3.90.45.10">
    <property type="entry name" value="Peptide deformylase"/>
    <property type="match status" value="1"/>
</dbReference>
<dbReference type="CDD" id="cd00487">
    <property type="entry name" value="Pep_deformylase"/>
    <property type="match status" value="1"/>
</dbReference>
<evidence type="ECO:0000313" key="3">
    <source>
        <dbReference type="EMBL" id="BBP44262.1"/>
    </source>
</evidence>
<dbReference type="NCBIfam" id="TIGR00079">
    <property type="entry name" value="pept_deformyl"/>
    <property type="match status" value="1"/>
</dbReference>
<dbReference type="InterPro" id="IPR036821">
    <property type="entry name" value="Peptide_deformylase_sf"/>
</dbReference>
<sequence length="170" mass="19215">MEKLDIVLYPDSGLREVCKPIAEMNDRIDRLIDDMFYTMYDAPGIGLAAPQIAVQERLIVVDVSEKKNEPLALLNPEIIRSAGKITWEEGCLSLPGIYANVNRPSDIIVRGMNRDGKMIELEANDLLAVCIQHEIDHLNGKLFVDHLSGLKRMRALQKFKKLQEEGDLDE</sequence>
<dbReference type="NCBIfam" id="NF001159">
    <property type="entry name" value="PRK00150.1-3"/>
    <property type="match status" value="1"/>
</dbReference>
<dbReference type="GO" id="GO:0042586">
    <property type="term" value="F:peptide deformylase activity"/>
    <property type="evidence" value="ECO:0007669"/>
    <property type="project" value="UniProtKB-UniRule"/>
</dbReference>
<dbReference type="GO" id="GO:0006412">
    <property type="term" value="P:translation"/>
    <property type="evidence" value="ECO:0007669"/>
    <property type="project" value="UniProtKB-UniRule"/>
</dbReference>
<dbReference type="EMBL" id="AP021888">
    <property type="protein sequence ID" value="BBP44262.1"/>
    <property type="molecule type" value="Genomic_DNA"/>
</dbReference>
<keyword evidence="2" id="KW-0378">Hydrolase</keyword>
<comment type="catalytic activity">
    <reaction evidence="2">
        <text>N-terminal N-formyl-L-methionyl-[peptide] + H2O = N-terminal L-methionyl-[peptide] + formate</text>
        <dbReference type="Rhea" id="RHEA:24420"/>
        <dbReference type="Rhea" id="RHEA-COMP:10639"/>
        <dbReference type="Rhea" id="RHEA-COMP:10640"/>
        <dbReference type="ChEBI" id="CHEBI:15377"/>
        <dbReference type="ChEBI" id="CHEBI:15740"/>
        <dbReference type="ChEBI" id="CHEBI:49298"/>
        <dbReference type="ChEBI" id="CHEBI:64731"/>
        <dbReference type="EC" id="3.5.1.88"/>
    </reaction>
</comment>
<feature type="active site" evidence="2">
    <location>
        <position position="134"/>
    </location>
</feature>
<proteinExistence type="inferred from homology"/>
<organism evidence="3 4">
    <name type="scientific">Thiosulfativibrio zosterae</name>
    <dbReference type="NCBI Taxonomy" id="2675053"/>
    <lineage>
        <taxon>Bacteria</taxon>
        <taxon>Pseudomonadati</taxon>
        <taxon>Pseudomonadota</taxon>
        <taxon>Gammaproteobacteria</taxon>
        <taxon>Thiotrichales</taxon>
        <taxon>Piscirickettsiaceae</taxon>
        <taxon>Thiosulfativibrio</taxon>
    </lineage>
</organism>
<dbReference type="KEGG" id="tzo:THMIRHAT_20080"/>
<dbReference type="PANTHER" id="PTHR10458:SF22">
    <property type="entry name" value="PEPTIDE DEFORMYLASE"/>
    <property type="match status" value="1"/>
</dbReference>
<comment type="cofactor">
    <cofactor evidence="2">
        <name>Fe(2+)</name>
        <dbReference type="ChEBI" id="CHEBI:29033"/>
    </cofactor>
    <text evidence="2">Binds 1 Fe(2+) ion.</text>
</comment>
<dbReference type="Pfam" id="PF01327">
    <property type="entry name" value="Pep_deformylase"/>
    <property type="match status" value="1"/>
</dbReference>
<comment type="similarity">
    <text evidence="1 2">Belongs to the polypeptide deformylase family.</text>
</comment>
<dbReference type="InterPro" id="IPR023635">
    <property type="entry name" value="Peptide_deformylase"/>
</dbReference>
<dbReference type="GO" id="GO:0046872">
    <property type="term" value="F:metal ion binding"/>
    <property type="evidence" value="ECO:0007669"/>
    <property type="project" value="UniProtKB-KW"/>
</dbReference>
<keyword evidence="4" id="KW-1185">Reference proteome</keyword>
<dbReference type="SUPFAM" id="SSF56420">
    <property type="entry name" value="Peptide deformylase"/>
    <property type="match status" value="1"/>
</dbReference>
<gene>
    <name evidence="2 3" type="primary">def</name>
    <name evidence="3" type="ORF">THMIRHAT_20080</name>
</gene>
<reference evidence="4" key="1">
    <citation type="submission" date="2019-11" db="EMBL/GenBank/DDBJ databases">
        <title>Isolation and characterization of two novel species in the genus Thiomicrorhabdus.</title>
        <authorList>
            <person name="Mochizuki J."/>
            <person name="Kojima H."/>
            <person name="Fukui M."/>
        </authorList>
    </citation>
    <scope>NUCLEOTIDE SEQUENCE [LARGE SCALE GENOMIC DNA]</scope>
    <source>
        <strain evidence="4">AkT22</strain>
    </source>
</reference>
<dbReference type="HAMAP" id="MF_00163">
    <property type="entry name" value="Pep_deformylase"/>
    <property type="match status" value="1"/>
</dbReference>
<dbReference type="PRINTS" id="PR01576">
    <property type="entry name" value="PDEFORMYLASE"/>
</dbReference>